<accession>A0A1I0QT14</accession>
<dbReference type="STRING" id="99656.SAMN05421659_10982"/>
<organism evidence="1 2">
    <name type="scientific">[Clostridium] fimetarium</name>
    <dbReference type="NCBI Taxonomy" id="99656"/>
    <lineage>
        <taxon>Bacteria</taxon>
        <taxon>Bacillati</taxon>
        <taxon>Bacillota</taxon>
        <taxon>Clostridia</taxon>
        <taxon>Lachnospirales</taxon>
        <taxon>Lachnospiraceae</taxon>
    </lineage>
</organism>
<keyword evidence="2" id="KW-1185">Reference proteome</keyword>
<dbReference type="AlphaFoldDB" id="A0A1I0QT14"/>
<sequence>MTKEGIAAIQKEYKRLPLSRWNYDMYGIYGWQLTTTKDAETVAQARKVSGFMGIYENSLEENYE</sequence>
<evidence type="ECO:0000313" key="1">
    <source>
        <dbReference type="EMBL" id="SEW30747.1"/>
    </source>
</evidence>
<dbReference type="RefSeq" id="WP_092454419.1">
    <property type="nucleotide sequence ID" value="NZ_FOJI01000009.1"/>
</dbReference>
<gene>
    <name evidence="1" type="ORF">SAMN05421659_10982</name>
</gene>
<name>A0A1I0QT14_9FIRM</name>
<evidence type="ECO:0000313" key="2">
    <source>
        <dbReference type="Proteomes" id="UP000199701"/>
    </source>
</evidence>
<reference evidence="1 2" key="1">
    <citation type="submission" date="2016-10" db="EMBL/GenBank/DDBJ databases">
        <authorList>
            <person name="de Groot N.N."/>
        </authorList>
    </citation>
    <scope>NUCLEOTIDE SEQUENCE [LARGE SCALE GENOMIC DNA]</scope>
    <source>
        <strain evidence="1 2">DSM 9179</strain>
    </source>
</reference>
<proteinExistence type="predicted"/>
<dbReference type="EMBL" id="FOJI01000009">
    <property type="protein sequence ID" value="SEW30747.1"/>
    <property type="molecule type" value="Genomic_DNA"/>
</dbReference>
<protein>
    <submittedName>
        <fullName evidence="1">Uncharacterized protein</fullName>
    </submittedName>
</protein>
<dbReference type="Proteomes" id="UP000199701">
    <property type="component" value="Unassembled WGS sequence"/>
</dbReference>
<dbReference type="OrthoDB" id="1853246at2"/>